<dbReference type="Pfam" id="PF06155">
    <property type="entry name" value="GBBH-like_N"/>
    <property type="match status" value="1"/>
</dbReference>
<comment type="function">
    <text evidence="14">Converts trimethyllysine (TML) into hydroxytrimethyllysine (HTML).</text>
</comment>
<evidence type="ECO:0000256" key="11">
    <source>
        <dbReference type="ARBA" id="ARBA00030363"/>
    </source>
</evidence>
<dbReference type="InterPro" id="IPR050411">
    <property type="entry name" value="AlphaKG_dependent_hydroxylases"/>
</dbReference>
<accession>A0A642VAG8</accession>
<evidence type="ECO:0000256" key="16">
    <source>
        <dbReference type="ARBA" id="ARBA00071191"/>
    </source>
</evidence>
<evidence type="ECO:0000256" key="1">
    <source>
        <dbReference type="ARBA" id="ARBA00001954"/>
    </source>
</evidence>
<evidence type="ECO:0000256" key="6">
    <source>
        <dbReference type="ARBA" id="ARBA00022723"/>
    </source>
</evidence>
<evidence type="ECO:0000313" key="20">
    <source>
        <dbReference type="Proteomes" id="UP000761534"/>
    </source>
</evidence>
<keyword evidence="7" id="KW-0124">Carnitine biosynthesis</keyword>
<dbReference type="FunFam" id="3.60.130.10:FF:000001">
    <property type="entry name" value="Trimethyllysine dioxygenase, mitochondrial"/>
    <property type="match status" value="1"/>
</dbReference>
<dbReference type="NCBIfam" id="TIGR02410">
    <property type="entry name" value="carnitine_TMLD"/>
    <property type="match status" value="1"/>
</dbReference>
<comment type="caution">
    <text evidence="19">The sequence shown here is derived from an EMBL/GenBank/DDBJ whole genome shotgun (WGS) entry which is preliminary data.</text>
</comment>
<name>A0A642VAG8_9ASCO</name>
<evidence type="ECO:0000256" key="5">
    <source>
        <dbReference type="ARBA" id="ARBA00012267"/>
    </source>
</evidence>
<dbReference type="GO" id="GO:0050353">
    <property type="term" value="F:trimethyllysine dioxygenase activity"/>
    <property type="evidence" value="ECO:0007669"/>
    <property type="project" value="UniProtKB-EC"/>
</dbReference>
<dbReference type="Gene3D" id="3.30.2020.30">
    <property type="match status" value="1"/>
</dbReference>
<dbReference type="PANTHER" id="PTHR10696:SF51">
    <property type="entry name" value="TRIMETHYLLYSINE DIOXYGENASE, MITOCHONDRIAL"/>
    <property type="match status" value="1"/>
</dbReference>
<evidence type="ECO:0000256" key="7">
    <source>
        <dbReference type="ARBA" id="ARBA00022873"/>
    </source>
</evidence>
<evidence type="ECO:0000256" key="13">
    <source>
        <dbReference type="ARBA" id="ARBA00032283"/>
    </source>
</evidence>
<dbReference type="AlphaFoldDB" id="A0A642VAG8"/>
<dbReference type="EMBL" id="SWFS01000078">
    <property type="protein sequence ID" value="KAA8916821.1"/>
    <property type="molecule type" value="Genomic_DNA"/>
</dbReference>
<feature type="domain" description="Gamma-butyrobetaine hydroxylase-like N-terminal" evidence="18">
    <location>
        <begin position="2"/>
        <end position="84"/>
    </location>
</feature>
<evidence type="ECO:0000313" key="19">
    <source>
        <dbReference type="EMBL" id="KAA8916821.1"/>
    </source>
</evidence>
<evidence type="ECO:0000256" key="14">
    <source>
        <dbReference type="ARBA" id="ARBA00046008"/>
    </source>
</evidence>
<evidence type="ECO:0000256" key="15">
    <source>
        <dbReference type="ARBA" id="ARBA00049334"/>
    </source>
</evidence>
<sequence>MQVSSDSNKVYVNWGDAESKFHNIWLRDVCQCKDHFHPGTRQRLQNTFEIPEDVHAKSVEIVDDAVKVTWAHDGHVSTYPLDWLKLHSYDPVLVQTKNKDLELSLWEGKDIQNNLPTVKFEDVMASDKGVAEWTKKLYENGFCMISGTPADPESTEKLVERLAYVRPTHYGGFWDFTADLAKADLAYTNFHLACHTDGTYWSDTPGLQLFHLLHHDGEGGETMLADGFKAAETLRKNYPEHYEFLSNIRVPAHSAGEQDVCILPTAPQPVFTHHPQTGKLVQVRWNNDDRSTMDNWENPEDVVKFYKAIRVWRKILEENEFVLKLVPGTCLIFDNWRVLHGRKAFNGSRRMCGAYVNRDDYVSRAKLLNLGRDEVLKPL</sequence>
<dbReference type="UniPathway" id="UPA00118"/>
<keyword evidence="6" id="KW-0479">Metal-binding</keyword>
<dbReference type="PANTHER" id="PTHR10696">
    <property type="entry name" value="GAMMA-BUTYROBETAINE HYDROXYLASE-RELATED"/>
    <property type="match status" value="1"/>
</dbReference>
<dbReference type="InterPro" id="IPR038492">
    <property type="entry name" value="GBBH-like_N_sf"/>
</dbReference>
<comment type="cofactor">
    <cofactor evidence="2">
        <name>L-ascorbate</name>
        <dbReference type="ChEBI" id="CHEBI:38290"/>
    </cofactor>
</comment>
<dbReference type="InterPro" id="IPR003819">
    <property type="entry name" value="TauD/TfdA-like"/>
</dbReference>
<dbReference type="EC" id="1.14.11.8" evidence="5"/>
<keyword evidence="10" id="KW-0408">Iron</keyword>
<dbReference type="InterPro" id="IPR042098">
    <property type="entry name" value="TauD-like_sf"/>
</dbReference>
<reference evidence="19" key="1">
    <citation type="journal article" date="2019" name="G3 (Bethesda)">
        <title>Genome Assemblies of Two Rare Opportunistic Yeast Pathogens: Diutina rugosa (syn. Candida rugosa) and Trichomonascus ciferrii (syn. Candida ciferrii).</title>
        <authorList>
            <person name="Mixao V."/>
            <person name="Saus E."/>
            <person name="Hansen A.P."/>
            <person name="Lass-Florl C."/>
            <person name="Gabaldon T."/>
        </authorList>
    </citation>
    <scope>NUCLEOTIDE SEQUENCE</scope>
    <source>
        <strain evidence="19">CBS 4856</strain>
    </source>
</reference>
<evidence type="ECO:0000256" key="9">
    <source>
        <dbReference type="ARBA" id="ARBA00023002"/>
    </source>
</evidence>
<dbReference type="GO" id="GO:0045329">
    <property type="term" value="P:carnitine biosynthetic process"/>
    <property type="evidence" value="ECO:0007669"/>
    <property type="project" value="UniProtKB-UniPathway"/>
</dbReference>
<gene>
    <name evidence="19" type="ORF">TRICI_000940</name>
</gene>
<dbReference type="FunFam" id="3.30.2020.30:FF:000002">
    <property type="entry name" value="Putative gamma-butyrobetaine dioxygenase"/>
    <property type="match status" value="1"/>
</dbReference>
<keyword evidence="9" id="KW-0560">Oxidoreductase</keyword>
<dbReference type="GO" id="GO:0005506">
    <property type="term" value="F:iron ion binding"/>
    <property type="evidence" value="ECO:0007669"/>
    <property type="project" value="InterPro"/>
</dbReference>
<comment type="pathway">
    <text evidence="3">Amine and polyamine biosynthesis; carnitine biosynthesis.</text>
</comment>
<evidence type="ECO:0000256" key="12">
    <source>
        <dbReference type="ARBA" id="ARBA00031778"/>
    </source>
</evidence>
<comment type="similarity">
    <text evidence="4">Belongs to the gamma-BBH/TMLD family.</text>
</comment>
<dbReference type="OrthoDB" id="408743at2759"/>
<protein>
    <recommendedName>
        <fullName evidence="16">Trimethyllysine dioxygenase</fullName>
        <ecNumber evidence="5">1.14.11.8</ecNumber>
    </recommendedName>
    <alternativeName>
        <fullName evidence="12">Epsilon-trimethyllysine 2-oxoglutarate dioxygenase</fullName>
    </alternativeName>
    <alternativeName>
        <fullName evidence="11">TML hydroxylase</fullName>
    </alternativeName>
    <alternativeName>
        <fullName evidence="13">TML-alpha-ketoglutarate dioxygenase</fullName>
    </alternativeName>
</protein>
<dbReference type="Pfam" id="PF02668">
    <property type="entry name" value="TauD"/>
    <property type="match status" value="1"/>
</dbReference>
<dbReference type="GO" id="GO:0005739">
    <property type="term" value="C:mitochondrion"/>
    <property type="evidence" value="ECO:0007669"/>
    <property type="project" value="TreeGrafter"/>
</dbReference>
<evidence type="ECO:0000259" key="17">
    <source>
        <dbReference type="Pfam" id="PF02668"/>
    </source>
</evidence>
<organism evidence="19 20">
    <name type="scientific">Trichomonascus ciferrii</name>
    <dbReference type="NCBI Taxonomy" id="44093"/>
    <lineage>
        <taxon>Eukaryota</taxon>
        <taxon>Fungi</taxon>
        <taxon>Dikarya</taxon>
        <taxon>Ascomycota</taxon>
        <taxon>Saccharomycotina</taxon>
        <taxon>Dipodascomycetes</taxon>
        <taxon>Dipodascales</taxon>
        <taxon>Trichomonascaceae</taxon>
        <taxon>Trichomonascus</taxon>
        <taxon>Trichomonascus ciferrii complex</taxon>
    </lineage>
</organism>
<evidence type="ECO:0000259" key="18">
    <source>
        <dbReference type="Pfam" id="PF06155"/>
    </source>
</evidence>
<dbReference type="Proteomes" id="UP000761534">
    <property type="component" value="Unassembled WGS sequence"/>
</dbReference>
<comment type="cofactor">
    <cofactor evidence="1">
        <name>Fe(2+)</name>
        <dbReference type="ChEBI" id="CHEBI:29033"/>
    </cofactor>
</comment>
<dbReference type="Gene3D" id="3.60.130.10">
    <property type="entry name" value="Clavaminate synthase-like"/>
    <property type="match status" value="1"/>
</dbReference>
<evidence type="ECO:0000256" key="10">
    <source>
        <dbReference type="ARBA" id="ARBA00023004"/>
    </source>
</evidence>
<comment type="catalytic activity">
    <reaction evidence="15">
        <text>N(6),N(6),N(6)-trimethyl-L-lysine + 2-oxoglutarate + O2 = (3S)-3-hydroxy-N(6),N(6),N(6)-trimethyl-L-lysine + succinate + CO2</text>
        <dbReference type="Rhea" id="RHEA:14181"/>
        <dbReference type="ChEBI" id="CHEBI:15379"/>
        <dbReference type="ChEBI" id="CHEBI:16526"/>
        <dbReference type="ChEBI" id="CHEBI:16810"/>
        <dbReference type="ChEBI" id="CHEBI:30031"/>
        <dbReference type="ChEBI" id="CHEBI:58100"/>
        <dbReference type="ChEBI" id="CHEBI:141499"/>
        <dbReference type="EC" id="1.14.11.8"/>
    </reaction>
</comment>
<dbReference type="VEuPathDB" id="FungiDB:TRICI_000940"/>
<keyword evidence="20" id="KW-1185">Reference proteome</keyword>
<evidence type="ECO:0000256" key="4">
    <source>
        <dbReference type="ARBA" id="ARBA00008654"/>
    </source>
</evidence>
<dbReference type="InterPro" id="IPR010376">
    <property type="entry name" value="GBBH-like_N"/>
</dbReference>
<dbReference type="CDD" id="cd00250">
    <property type="entry name" value="CAS_like"/>
    <property type="match status" value="1"/>
</dbReference>
<keyword evidence="8" id="KW-0223">Dioxygenase</keyword>
<dbReference type="SUPFAM" id="SSF51197">
    <property type="entry name" value="Clavaminate synthase-like"/>
    <property type="match status" value="1"/>
</dbReference>
<dbReference type="InterPro" id="IPR012776">
    <property type="entry name" value="Trimethyllysine_dOase"/>
</dbReference>
<evidence type="ECO:0000256" key="3">
    <source>
        <dbReference type="ARBA" id="ARBA00005022"/>
    </source>
</evidence>
<evidence type="ECO:0000256" key="8">
    <source>
        <dbReference type="ARBA" id="ARBA00022964"/>
    </source>
</evidence>
<proteinExistence type="inferred from homology"/>
<evidence type="ECO:0000256" key="2">
    <source>
        <dbReference type="ARBA" id="ARBA00001961"/>
    </source>
</evidence>
<feature type="domain" description="TauD/TfdA-like" evidence="17">
    <location>
        <begin position="117"/>
        <end position="355"/>
    </location>
</feature>